<feature type="signal peptide" evidence="2">
    <location>
        <begin position="1"/>
        <end position="28"/>
    </location>
</feature>
<feature type="chain" id="PRO_5029702133" description="TRAM domain-containing protein" evidence="2">
    <location>
        <begin position="29"/>
        <end position="542"/>
    </location>
</feature>
<accession>A0A7J6M472</accession>
<evidence type="ECO:0000313" key="5">
    <source>
        <dbReference type="Proteomes" id="UP000570595"/>
    </source>
</evidence>
<evidence type="ECO:0000256" key="2">
    <source>
        <dbReference type="SAM" id="SignalP"/>
    </source>
</evidence>
<comment type="caution">
    <text evidence="4">The sequence shown here is derived from an EMBL/GenBank/DDBJ whole genome shotgun (WGS) entry which is preliminary data.</text>
</comment>
<feature type="region of interest" description="Disordered" evidence="1">
    <location>
        <begin position="461"/>
        <end position="542"/>
    </location>
</feature>
<evidence type="ECO:0000259" key="3">
    <source>
        <dbReference type="PROSITE" id="PS50926"/>
    </source>
</evidence>
<feature type="domain" description="TRAM" evidence="3">
    <location>
        <begin position="490"/>
        <end position="542"/>
    </location>
</feature>
<proteinExistence type="predicted"/>
<feature type="compositionally biased region" description="Basic and acidic residues" evidence="1">
    <location>
        <begin position="530"/>
        <end position="542"/>
    </location>
</feature>
<reference evidence="4 5" key="1">
    <citation type="submission" date="2020-04" db="EMBL/GenBank/DDBJ databases">
        <title>Perkinsus olseni comparative genomics.</title>
        <authorList>
            <person name="Bogema D.R."/>
        </authorList>
    </citation>
    <scope>NUCLEOTIDE SEQUENCE [LARGE SCALE GENOMIC DNA]</scope>
    <source>
        <strain evidence="4">ATCC PRA-179</strain>
    </source>
</reference>
<dbReference type="Proteomes" id="UP000570595">
    <property type="component" value="Unassembled WGS sequence"/>
</dbReference>
<keyword evidence="2" id="KW-0732">Signal</keyword>
<evidence type="ECO:0000256" key="1">
    <source>
        <dbReference type="SAM" id="MobiDB-lite"/>
    </source>
</evidence>
<sequence length="542" mass="59714">MSRRTSSLQFRSVASILCLCSRLSSTTAQLTFLEPPNNATGECIVDAHGAGSATFYWPWRQGDIFVNPKSERDSSTFEQAPAIYIAGLRCGAVDVLKKEPETILPSRLRRFSSSTTVAAGQGASGWAWATASYGTVPLDAKYPTAQEVDRKVLRHVPTADIVLETYGVGRIPFNLCKAGVERLASSLLASPTRLLVLVAVSMLTITSSFEVTKQGETACSVAGLHGREATFEWLPEDPRPSLKEYKNPAIRIIYLSCDGSSAVNAEEANNANEDWIPKVELPIRFATHFEKPSRSDMCKVAVEVLLMMGSTAAIGASPLWLSFLLLAALITMACSFEVTKGDGSRCSVIGKEGHKATFKWLPDDTRPSLSEYKKTAIDIIHLNCDGKAPMSREEATNATEGWLPKVKEPARVATNFQELSRAGMCKIAVEFMAIRLMGLEERSKNKRFIEMLCRRVQPVWVPSTSSSEDEEEEEEEEEEGQAWEKEIVEKEEEGEKEEVVVVQGKGQKEEEKGEGMVKEAEGEEVEEKGEELKGKVLEVEVE</sequence>
<feature type="compositionally biased region" description="Acidic residues" evidence="1">
    <location>
        <begin position="467"/>
        <end position="481"/>
    </location>
</feature>
<feature type="compositionally biased region" description="Basic and acidic residues" evidence="1">
    <location>
        <begin position="506"/>
        <end position="520"/>
    </location>
</feature>
<dbReference type="PROSITE" id="PS50926">
    <property type="entry name" value="TRAM"/>
    <property type="match status" value="1"/>
</dbReference>
<evidence type="ECO:0000313" key="4">
    <source>
        <dbReference type="EMBL" id="KAF4666342.1"/>
    </source>
</evidence>
<protein>
    <recommendedName>
        <fullName evidence="3">TRAM domain-containing protein</fullName>
    </recommendedName>
</protein>
<dbReference type="AlphaFoldDB" id="A0A7J6M472"/>
<dbReference type="EMBL" id="JABAHT010000076">
    <property type="protein sequence ID" value="KAF4666342.1"/>
    <property type="molecule type" value="Genomic_DNA"/>
</dbReference>
<dbReference type="InterPro" id="IPR002792">
    <property type="entry name" value="TRAM_dom"/>
</dbReference>
<name>A0A7J6M472_PEROL</name>
<gene>
    <name evidence="4" type="ORF">FOZ61_009921</name>
</gene>
<organism evidence="4 5">
    <name type="scientific">Perkinsus olseni</name>
    <name type="common">Perkinsus atlanticus</name>
    <dbReference type="NCBI Taxonomy" id="32597"/>
    <lineage>
        <taxon>Eukaryota</taxon>
        <taxon>Sar</taxon>
        <taxon>Alveolata</taxon>
        <taxon>Perkinsozoa</taxon>
        <taxon>Perkinsea</taxon>
        <taxon>Perkinsida</taxon>
        <taxon>Perkinsidae</taxon>
        <taxon>Perkinsus</taxon>
    </lineage>
</organism>